<dbReference type="Proteomes" id="UP000587942">
    <property type="component" value="Unassembled WGS sequence"/>
</dbReference>
<sequence length="156" mass="17712">MKKSVPWIALSILVLISMASWITYSTYKPTPPELEVAAAKHIMEVKPVTYTLRKWGRTASADINIEPAVLARESTPLIVDSNDNVKLLFKQSPDAVKCYLWDMDTGRLAYKELTGYPLNFEEYNVASGDYALEVHAKWENGYVLYTARVIVHDNEQ</sequence>
<dbReference type="RefSeq" id="WP_167832542.1">
    <property type="nucleotide sequence ID" value="NZ_JAAVUM010000007.1"/>
</dbReference>
<proteinExistence type="predicted"/>
<reference evidence="1 2" key="1">
    <citation type="submission" date="2020-03" db="EMBL/GenBank/DDBJ databases">
        <authorList>
            <person name="Sun Q."/>
        </authorList>
    </citation>
    <scope>NUCLEOTIDE SEQUENCE [LARGE SCALE GENOMIC DNA]</scope>
    <source>
        <strain evidence="1 2">KACC 21451</strain>
    </source>
</reference>
<accession>A0A846TH60</accession>
<organism evidence="1 2">
    <name type="scientific">Mesobacillus selenatarsenatis</name>
    <dbReference type="NCBI Taxonomy" id="388741"/>
    <lineage>
        <taxon>Bacteria</taxon>
        <taxon>Bacillati</taxon>
        <taxon>Bacillota</taxon>
        <taxon>Bacilli</taxon>
        <taxon>Bacillales</taxon>
        <taxon>Bacillaceae</taxon>
        <taxon>Mesobacillus</taxon>
    </lineage>
</organism>
<dbReference type="AlphaFoldDB" id="A0A846TH60"/>
<protein>
    <submittedName>
        <fullName evidence="1">Uncharacterized protein</fullName>
    </submittedName>
</protein>
<comment type="caution">
    <text evidence="1">The sequence shown here is derived from an EMBL/GenBank/DDBJ whole genome shotgun (WGS) entry which is preliminary data.</text>
</comment>
<evidence type="ECO:0000313" key="1">
    <source>
        <dbReference type="EMBL" id="NKE06109.1"/>
    </source>
</evidence>
<evidence type="ECO:0000313" key="2">
    <source>
        <dbReference type="Proteomes" id="UP000587942"/>
    </source>
</evidence>
<gene>
    <name evidence="1" type="ORF">GWK17_11625</name>
</gene>
<name>A0A846TH60_9BACI</name>
<dbReference type="EMBL" id="JAAVUM010000007">
    <property type="protein sequence ID" value="NKE06109.1"/>
    <property type="molecule type" value="Genomic_DNA"/>
</dbReference>